<dbReference type="PANTHER" id="PTHR44259:SF74">
    <property type="entry name" value="F-BOX DOMAIN-CONTAINING PROTEIN"/>
    <property type="match status" value="1"/>
</dbReference>
<dbReference type="Gene3D" id="1.20.1280.50">
    <property type="match status" value="1"/>
</dbReference>
<dbReference type="Proteomes" id="UP000222542">
    <property type="component" value="Unassembled WGS sequence"/>
</dbReference>
<sequence>MADWSELQHDLLVVIVKLINLIEDYLSFRTICKSWYVVATKGNFNSDLPRVPWLMLAEDEDDDDRTCRKFFSLYNGMVLKKSILGAVGNRCMESMGWLITIGKGKIRSPQFMEIRRFVMDKNYGSDLQKY</sequence>
<comment type="caution">
    <text evidence="1">The sequence shown here is derived from an EMBL/GenBank/DDBJ whole genome shotgun (WGS) entry which is preliminary data.</text>
</comment>
<evidence type="ECO:0000313" key="2">
    <source>
        <dbReference type="Proteomes" id="UP000222542"/>
    </source>
</evidence>
<gene>
    <name evidence="1" type="ORF">T459_12704</name>
</gene>
<dbReference type="InterPro" id="IPR050942">
    <property type="entry name" value="F-box_BR-signaling"/>
</dbReference>
<dbReference type="AlphaFoldDB" id="A0A2G2ZQM7"/>
<organism evidence="1 2">
    <name type="scientific">Capsicum annuum</name>
    <name type="common">Capsicum pepper</name>
    <dbReference type="NCBI Taxonomy" id="4072"/>
    <lineage>
        <taxon>Eukaryota</taxon>
        <taxon>Viridiplantae</taxon>
        <taxon>Streptophyta</taxon>
        <taxon>Embryophyta</taxon>
        <taxon>Tracheophyta</taxon>
        <taxon>Spermatophyta</taxon>
        <taxon>Magnoliopsida</taxon>
        <taxon>eudicotyledons</taxon>
        <taxon>Gunneridae</taxon>
        <taxon>Pentapetalae</taxon>
        <taxon>asterids</taxon>
        <taxon>lamiids</taxon>
        <taxon>Solanales</taxon>
        <taxon>Solanaceae</taxon>
        <taxon>Solanoideae</taxon>
        <taxon>Capsiceae</taxon>
        <taxon>Capsicum</taxon>
    </lineage>
</organism>
<dbReference type="PANTHER" id="PTHR44259">
    <property type="entry name" value="OS07G0183000 PROTEIN-RELATED"/>
    <property type="match status" value="1"/>
</dbReference>
<reference evidence="1 2" key="2">
    <citation type="journal article" date="2017" name="Genome Biol.">
        <title>New reference genome sequences of hot pepper reveal the massive evolution of plant disease-resistance genes by retroduplication.</title>
        <authorList>
            <person name="Kim S."/>
            <person name="Park J."/>
            <person name="Yeom S.I."/>
            <person name="Kim Y.M."/>
            <person name="Seo E."/>
            <person name="Kim K.T."/>
            <person name="Kim M.S."/>
            <person name="Lee J.M."/>
            <person name="Cheong K."/>
            <person name="Shin H.S."/>
            <person name="Kim S.B."/>
            <person name="Han K."/>
            <person name="Lee J."/>
            <person name="Park M."/>
            <person name="Lee H.A."/>
            <person name="Lee H.Y."/>
            <person name="Lee Y."/>
            <person name="Oh S."/>
            <person name="Lee J.H."/>
            <person name="Choi E."/>
            <person name="Choi E."/>
            <person name="Lee S.E."/>
            <person name="Jeon J."/>
            <person name="Kim H."/>
            <person name="Choi G."/>
            <person name="Song H."/>
            <person name="Lee J."/>
            <person name="Lee S.C."/>
            <person name="Kwon J.K."/>
            <person name="Lee H.Y."/>
            <person name="Koo N."/>
            <person name="Hong Y."/>
            <person name="Kim R.W."/>
            <person name="Kang W.H."/>
            <person name="Huh J.H."/>
            <person name="Kang B.C."/>
            <person name="Yang T.J."/>
            <person name="Lee Y.H."/>
            <person name="Bennetzen J.L."/>
            <person name="Choi D."/>
        </authorList>
    </citation>
    <scope>NUCLEOTIDE SEQUENCE [LARGE SCALE GENOMIC DNA]</scope>
    <source>
        <strain evidence="2">cv. CM334</strain>
    </source>
</reference>
<evidence type="ECO:0008006" key="3">
    <source>
        <dbReference type="Google" id="ProtNLM"/>
    </source>
</evidence>
<keyword evidence="2" id="KW-1185">Reference proteome</keyword>
<dbReference type="EMBL" id="AYRZ02000004">
    <property type="protein sequence ID" value="PHT84261.1"/>
    <property type="molecule type" value="Genomic_DNA"/>
</dbReference>
<protein>
    <recommendedName>
        <fullName evidence="3">F-box domain-containing protein</fullName>
    </recommendedName>
</protein>
<evidence type="ECO:0000313" key="1">
    <source>
        <dbReference type="EMBL" id="PHT84261.1"/>
    </source>
</evidence>
<dbReference type="Gramene" id="PHT84261">
    <property type="protein sequence ID" value="PHT84261"/>
    <property type="gene ID" value="T459_12704"/>
</dbReference>
<reference evidence="1 2" key="1">
    <citation type="journal article" date="2014" name="Nat. Genet.">
        <title>Genome sequence of the hot pepper provides insights into the evolution of pungency in Capsicum species.</title>
        <authorList>
            <person name="Kim S."/>
            <person name="Park M."/>
            <person name="Yeom S.I."/>
            <person name="Kim Y.M."/>
            <person name="Lee J.M."/>
            <person name="Lee H.A."/>
            <person name="Seo E."/>
            <person name="Choi J."/>
            <person name="Cheong K."/>
            <person name="Kim K.T."/>
            <person name="Jung K."/>
            <person name="Lee G.W."/>
            <person name="Oh S.K."/>
            <person name="Bae C."/>
            <person name="Kim S.B."/>
            <person name="Lee H.Y."/>
            <person name="Kim S.Y."/>
            <person name="Kim M.S."/>
            <person name="Kang B.C."/>
            <person name="Jo Y.D."/>
            <person name="Yang H.B."/>
            <person name="Jeong H.J."/>
            <person name="Kang W.H."/>
            <person name="Kwon J.K."/>
            <person name="Shin C."/>
            <person name="Lim J.Y."/>
            <person name="Park J.H."/>
            <person name="Huh J.H."/>
            <person name="Kim J.S."/>
            <person name="Kim B.D."/>
            <person name="Cohen O."/>
            <person name="Paran I."/>
            <person name="Suh M.C."/>
            <person name="Lee S.B."/>
            <person name="Kim Y.K."/>
            <person name="Shin Y."/>
            <person name="Noh S.J."/>
            <person name="Park J."/>
            <person name="Seo Y.S."/>
            <person name="Kwon S.Y."/>
            <person name="Kim H.A."/>
            <person name="Park J.M."/>
            <person name="Kim H.J."/>
            <person name="Choi S.B."/>
            <person name="Bosland P.W."/>
            <person name="Reeves G."/>
            <person name="Jo S.H."/>
            <person name="Lee B.W."/>
            <person name="Cho H.T."/>
            <person name="Choi H.S."/>
            <person name="Lee M.S."/>
            <person name="Yu Y."/>
            <person name="Do Choi Y."/>
            <person name="Park B.S."/>
            <person name="van Deynze A."/>
            <person name="Ashrafi H."/>
            <person name="Hill T."/>
            <person name="Kim W.T."/>
            <person name="Pai H.S."/>
            <person name="Ahn H.K."/>
            <person name="Yeam I."/>
            <person name="Giovannoni J.J."/>
            <person name="Rose J.K."/>
            <person name="Sorensen I."/>
            <person name="Lee S.J."/>
            <person name="Kim R.W."/>
            <person name="Choi I.Y."/>
            <person name="Choi B.S."/>
            <person name="Lim J.S."/>
            <person name="Lee Y.H."/>
            <person name="Choi D."/>
        </authorList>
    </citation>
    <scope>NUCLEOTIDE SEQUENCE [LARGE SCALE GENOMIC DNA]</scope>
    <source>
        <strain evidence="2">cv. CM334</strain>
    </source>
</reference>
<name>A0A2G2ZQM7_CAPAN</name>
<proteinExistence type="predicted"/>
<accession>A0A2G2ZQM7</accession>